<dbReference type="Proteomes" id="UP000000383">
    <property type="component" value="Chromosome"/>
</dbReference>
<dbReference type="InterPro" id="IPR024453">
    <property type="entry name" value="Peptidase_C92"/>
</dbReference>
<dbReference type="EMBL" id="CP002056">
    <property type="protein sequence ID" value="ADI31000.1"/>
    <property type="molecule type" value="Genomic_DNA"/>
</dbReference>
<dbReference type="Pfam" id="PF05708">
    <property type="entry name" value="Peptidase_C92"/>
    <property type="match status" value="1"/>
</dbReference>
<proteinExistence type="predicted"/>
<protein>
    <recommendedName>
        <fullName evidence="4">Poxvirus G6</fullName>
    </recommendedName>
</protein>
<dbReference type="STRING" id="666681.M301_2645"/>
<reference evidence="3" key="1">
    <citation type="submission" date="2010-05" db="EMBL/GenBank/DDBJ databases">
        <title>Complete sequence of Methylotenera sp. 301.</title>
        <authorList>
            <person name="Lucas S."/>
            <person name="Copeland A."/>
            <person name="Lapidus A."/>
            <person name="Cheng J.-F."/>
            <person name="Bruce D."/>
            <person name="Goodwin L."/>
            <person name="Pitluck S."/>
            <person name="Clum A."/>
            <person name="Land M."/>
            <person name="Hauser L."/>
            <person name="Kyrpides N."/>
            <person name="Ivanova N."/>
            <person name="Chistoservova L."/>
            <person name="Kalyuzhnaya M."/>
            <person name="Woyke T."/>
        </authorList>
    </citation>
    <scope>NUCLEOTIDE SEQUENCE [LARGE SCALE GENOMIC DNA]</scope>
    <source>
        <strain evidence="3">301</strain>
    </source>
</reference>
<keyword evidence="1" id="KW-0732">Signal</keyword>
<dbReference type="Gene3D" id="3.90.1720.10">
    <property type="entry name" value="endopeptidase domain like (from Nostoc punctiforme)"/>
    <property type="match status" value="1"/>
</dbReference>
<dbReference type="eggNOG" id="COG3863">
    <property type="taxonomic scope" value="Bacteria"/>
</dbReference>
<dbReference type="OrthoDB" id="195541at2"/>
<dbReference type="HOGENOM" id="CLU_503262_0_0_4"/>
<reference evidence="2 3" key="2">
    <citation type="journal article" date="2011" name="J. Bacteriol.">
        <title>Genomes of three methylotrophs from a single niche uncover genetic and metabolic divergence of Methylophilaceae.</title>
        <authorList>
            <person name="Lapidus A."/>
            <person name="Clum A."/>
            <person name="Labutti K."/>
            <person name="Kaluzhnaya M.G."/>
            <person name="Lim S."/>
            <person name="Beck D.A."/>
            <person name="Glavina Del Rio T."/>
            <person name="Nolan M."/>
            <person name="Mavromatis K."/>
            <person name="Huntemann M."/>
            <person name="Lucas S."/>
            <person name="Lidstrom M.E."/>
            <person name="Ivanova N."/>
            <person name="Chistoserdova L."/>
        </authorList>
    </citation>
    <scope>NUCLEOTIDE SEQUENCE [LARGE SCALE GENOMIC DNA]</scope>
    <source>
        <strain evidence="2 3">301</strain>
    </source>
</reference>
<feature type="signal peptide" evidence="1">
    <location>
        <begin position="1"/>
        <end position="34"/>
    </location>
</feature>
<gene>
    <name evidence="2" type="ordered locus">M301_2645</name>
</gene>
<evidence type="ECO:0008006" key="4">
    <source>
        <dbReference type="Google" id="ProtNLM"/>
    </source>
</evidence>
<name>D7DNJ9_METV0</name>
<organism evidence="2 3">
    <name type="scientific">Methylotenera versatilis (strain 301)</name>
    <dbReference type="NCBI Taxonomy" id="666681"/>
    <lineage>
        <taxon>Bacteria</taxon>
        <taxon>Pseudomonadati</taxon>
        <taxon>Pseudomonadota</taxon>
        <taxon>Betaproteobacteria</taxon>
        <taxon>Nitrosomonadales</taxon>
        <taxon>Methylophilaceae</taxon>
        <taxon>Methylotenera</taxon>
    </lineage>
</organism>
<dbReference type="InterPro" id="IPR038765">
    <property type="entry name" value="Papain-like_cys_pep_sf"/>
</dbReference>
<evidence type="ECO:0000313" key="2">
    <source>
        <dbReference type="EMBL" id="ADI31000.1"/>
    </source>
</evidence>
<feature type="chain" id="PRO_5003094604" description="Poxvirus G6" evidence="1">
    <location>
        <begin position="35"/>
        <end position="541"/>
    </location>
</feature>
<sequence length="541" mass="59720" precursor="true">MKYNKTTLKKITASNKKFFHVLGLSLLLATPAYATNSTEGAANPDSSLINPNSQIQNLSNPSYFEQDALQVLTLIDQSKKLREQLPHFVDESNQAIKKHHGALPSAYALRVAKALSEAHELRNNLFKQALSHRSALYRVDDDIDDKARVTEIVIAMSAAVTLFENSKEMHQALDNNHLLRSKLNEGYPEFGIPEGFYDSSTVRSNNPEYRKTFNDAVRFFADNKSGIELQISHSSSSIQSLYREVAQSPMIKGLKGGNVFQEIFTLPVKAAGGAVDLSERGLNKIKFTSSKVVGNTMGIVRWRAGKLKDDAVMLKNMLAQLQPGDILLEKTPFTLTDKSIPGHFGHAAIYIGTADQLREMNALDLPIVQKNLAKINEGRGVVEALRNGVQLNKLQDFMNVDDVAILRPKNLTLADRLEAVELALGNLGKKYDFNFDVNTTDTIVCSELVYIAYPQVDFVTKNVLGSFAITPDDIALRAGATEADPLQLVLFGHDGKLVFDNGSDSKLDENGLALYEKLVKGKPMPGEYNRPSVRSSFTGFL</sequence>
<accession>D7DNJ9</accession>
<dbReference type="RefSeq" id="WP_013149306.1">
    <property type="nucleotide sequence ID" value="NC_014207.1"/>
</dbReference>
<dbReference type="AlphaFoldDB" id="D7DNJ9"/>
<keyword evidence="3" id="KW-1185">Reference proteome</keyword>
<dbReference type="SUPFAM" id="SSF54001">
    <property type="entry name" value="Cysteine proteinases"/>
    <property type="match status" value="1"/>
</dbReference>
<dbReference type="KEGG" id="meh:M301_2645"/>
<evidence type="ECO:0000256" key="1">
    <source>
        <dbReference type="SAM" id="SignalP"/>
    </source>
</evidence>
<evidence type="ECO:0000313" key="3">
    <source>
        <dbReference type="Proteomes" id="UP000000383"/>
    </source>
</evidence>